<accession>A0A9P6QNK9</accession>
<dbReference type="PANTHER" id="PTHR12652">
    <property type="entry name" value="PEROXISOMAL BIOGENESIS FACTOR 11"/>
    <property type="match status" value="1"/>
</dbReference>
<keyword evidence="7" id="KW-1185">Reference proteome</keyword>
<keyword evidence="3" id="KW-0576">Peroxisome</keyword>
<dbReference type="AlphaFoldDB" id="A0A9P6QNK9"/>
<dbReference type="InterPro" id="IPR008733">
    <property type="entry name" value="PEX11"/>
</dbReference>
<dbReference type="Proteomes" id="UP000807716">
    <property type="component" value="Unassembled WGS sequence"/>
</dbReference>
<dbReference type="Pfam" id="PF05648">
    <property type="entry name" value="PEX11"/>
    <property type="match status" value="2"/>
</dbReference>
<evidence type="ECO:0000256" key="1">
    <source>
        <dbReference type="ARBA" id="ARBA00022593"/>
    </source>
</evidence>
<feature type="region of interest" description="Disordered" evidence="5">
    <location>
        <begin position="13"/>
        <end position="43"/>
    </location>
</feature>
<reference evidence="6" key="1">
    <citation type="journal article" date="2020" name="Fungal Divers.">
        <title>Resolving the Mortierellaceae phylogeny through synthesis of multi-gene phylogenetics and phylogenomics.</title>
        <authorList>
            <person name="Vandepol N."/>
            <person name="Liber J."/>
            <person name="Desiro A."/>
            <person name="Na H."/>
            <person name="Kennedy M."/>
            <person name="Barry K."/>
            <person name="Grigoriev I.V."/>
            <person name="Miller A.N."/>
            <person name="O'Donnell K."/>
            <person name="Stajich J.E."/>
            <person name="Bonito G."/>
        </authorList>
    </citation>
    <scope>NUCLEOTIDE SEQUENCE</scope>
    <source>
        <strain evidence="6">BC1065</strain>
    </source>
</reference>
<dbReference type="EMBL" id="JAAAJB010000011">
    <property type="protein sequence ID" value="KAG0270125.1"/>
    <property type="molecule type" value="Genomic_DNA"/>
</dbReference>
<name>A0A9P6QNK9_9FUNG</name>
<evidence type="ECO:0000313" key="7">
    <source>
        <dbReference type="Proteomes" id="UP000807716"/>
    </source>
</evidence>
<evidence type="ECO:0000313" key="6">
    <source>
        <dbReference type="EMBL" id="KAG0270125.1"/>
    </source>
</evidence>
<dbReference type="PANTHER" id="PTHR12652:SF19">
    <property type="entry name" value="PEROXISOMAL BIOGENESIS FACTOR 11"/>
    <property type="match status" value="1"/>
</dbReference>
<evidence type="ECO:0000256" key="3">
    <source>
        <dbReference type="ARBA" id="ARBA00023140"/>
    </source>
</evidence>
<dbReference type="GO" id="GO:0005778">
    <property type="term" value="C:peroxisomal membrane"/>
    <property type="evidence" value="ECO:0007669"/>
    <property type="project" value="UniProtKB-SubCell"/>
</dbReference>
<gene>
    <name evidence="6" type="ORF">DFQ27_000426</name>
</gene>
<keyword evidence="1" id="KW-0962">Peroxisome biogenesis</keyword>
<comment type="caution">
    <text evidence="6">The sequence shown here is derived from an EMBL/GenBank/DDBJ whole genome shotgun (WGS) entry which is preliminary data.</text>
</comment>
<sequence length="321" mass="36227">MMHYSWALATERAKRATQSELSPPISPKNEDDTQQHEQGQQLLLQQEANSTPVNSVSIAKDSTPKTPTKPSFSYGKILRRISNEIDGRDKTVKVIQYFAKVFLWLFLADSKRYKVLAARVKALAKQFSTTRKVLRLGHFVDPLATVLMLYKTTRAKVREQGLTRTVLEKPKSETWRDVTRNRLGDLCTVLGLVQDIADDLYCLGSIGVLDKVWADKSEPWSIYLWMVGVTIDLQENLQSIYDARQQLKQIAAEKGRESPEYAKQARKIHWLQVTTVKLGGDFLFCSYDALHCSFSDGFQAVTGLASGLAGAYKYLGKLIES</sequence>
<dbReference type="GO" id="GO:0016559">
    <property type="term" value="P:peroxisome fission"/>
    <property type="evidence" value="ECO:0007669"/>
    <property type="project" value="InterPro"/>
</dbReference>
<dbReference type="OrthoDB" id="411017at2759"/>
<comment type="subcellular location">
    <subcellularLocation>
        <location evidence="4">Peroxisome membrane</location>
    </subcellularLocation>
</comment>
<evidence type="ECO:0000256" key="5">
    <source>
        <dbReference type="SAM" id="MobiDB-lite"/>
    </source>
</evidence>
<protein>
    <recommendedName>
        <fullName evidence="8">Peroxisomal biogenesis factor 11</fullName>
    </recommendedName>
</protein>
<evidence type="ECO:0000256" key="2">
    <source>
        <dbReference type="ARBA" id="ARBA00023136"/>
    </source>
</evidence>
<organism evidence="6 7">
    <name type="scientific">Actinomortierella ambigua</name>
    <dbReference type="NCBI Taxonomy" id="1343610"/>
    <lineage>
        <taxon>Eukaryota</taxon>
        <taxon>Fungi</taxon>
        <taxon>Fungi incertae sedis</taxon>
        <taxon>Mucoromycota</taxon>
        <taxon>Mortierellomycotina</taxon>
        <taxon>Mortierellomycetes</taxon>
        <taxon>Mortierellales</taxon>
        <taxon>Mortierellaceae</taxon>
        <taxon>Actinomortierella</taxon>
    </lineage>
</organism>
<proteinExistence type="predicted"/>
<evidence type="ECO:0000256" key="4">
    <source>
        <dbReference type="ARBA" id="ARBA00046271"/>
    </source>
</evidence>
<evidence type="ECO:0008006" key="8">
    <source>
        <dbReference type="Google" id="ProtNLM"/>
    </source>
</evidence>
<keyword evidence="2" id="KW-0472">Membrane</keyword>